<dbReference type="InterPro" id="IPR041916">
    <property type="entry name" value="Anti_sigma_zinc_sf"/>
</dbReference>
<dbReference type="Gene3D" id="1.10.10.1320">
    <property type="entry name" value="Anti-sigma factor, zinc-finger domain"/>
    <property type="match status" value="1"/>
</dbReference>
<proteinExistence type="predicted"/>
<evidence type="ECO:0000259" key="1">
    <source>
        <dbReference type="Pfam" id="PF12973"/>
    </source>
</evidence>
<dbReference type="InterPro" id="IPR014710">
    <property type="entry name" value="RmlC-like_jellyroll"/>
</dbReference>
<keyword evidence="3" id="KW-1185">Reference proteome</keyword>
<dbReference type="InterPro" id="IPR025979">
    <property type="entry name" value="ChrR-like_cupin_dom"/>
</dbReference>
<evidence type="ECO:0000313" key="2">
    <source>
        <dbReference type="EMBL" id="SNS93798.1"/>
    </source>
</evidence>
<sequence length="216" mass="23083">MGVQHRITDDILADYAAGNLAEAFNLVVASHVSLCEESRERLDELECVGGAILESCDVAPMSEGSLEATLALIASGAPAEPIVTQTPVRGSVLPAPIRDYIGGDVDKVRWRSVGMGVKQAILQTSPEATARLLYIPAGCEMPDHGHRGMEMTLVLQGAFLDGEERFARGDVEIAGEELEHMPVADVGEDCICLAATDAPLKFTGVLPRLFQPFLKI</sequence>
<organism evidence="2 3">
    <name type="scientific">Tropicimonas sediminicola</name>
    <dbReference type="NCBI Taxonomy" id="1031541"/>
    <lineage>
        <taxon>Bacteria</taxon>
        <taxon>Pseudomonadati</taxon>
        <taxon>Pseudomonadota</taxon>
        <taxon>Alphaproteobacteria</taxon>
        <taxon>Rhodobacterales</taxon>
        <taxon>Roseobacteraceae</taxon>
        <taxon>Tropicimonas</taxon>
    </lineage>
</organism>
<accession>A0A239IKN3</accession>
<name>A0A239IKN3_9RHOB</name>
<dbReference type="AlphaFoldDB" id="A0A239IKN3"/>
<reference evidence="2 3" key="1">
    <citation type="submission" date="2017-06" db="EMBL/GenBank/DDBJ databases">
        <authorList>
            <person name="Kim H.J."/>
            <person name="Triplett B.A."/>
        </authorList>
    </citation>
    <scope>NUCLEOTIDE SEQUENCE [LARGE SCALE GENOMIC DNA]</scope>
    <source>
        <strain evidence="2 3">DSM 29339</strain>
    </source>
</reference>
<dbReference type="InterPro" id="IPR012807">
    <property type="entry name" value="Anti-sigma_ChrR"/>
</dbReference>
<dbReference type="CDD" id="cd20301">
    <property type="entry name" value="cupin_ChrR"/>
    <property type="match status" value="1"/>
</dbReference>
<feature type="domain" description="ChrR-like cupin" evidence="1">
    <location>
        <begin position="104"/>
        <end position="196"/>
    </location>
</feature>
<protein>
    <submittedName>
        <fullName evidence="2">Anti-ECFsigma factor, ChrR</fullName>
    </submittedName>
</protein>
<dbReference type="EMBL" id="FZOY01000004">
    <property type="protein sequence ID" value="SNS93798.1"/>
    <property type="molecule type" value="Genomic_DNA"/>
</dbReference>
<evidence type="ECO:0000313" key="3">
    <source>
        <dbReference type="Proteomes" id="UP000198426"/>
    </source>
</evidence>
<dbReference type="OrthoDB" id="2988517at2"/>
<dbReference type="Proteomes" id="UP000198426">
    <property type="component" value="Unassembled WGS sequence"/>
</dbReference>
<dbReference type="Pfam" id="PF12973">
    <property type="entry name" value="Cupin_7"/>
    <property type="match status" value="1"/>
</dbReference>
<dbReference type="RefSeq" id="WP_089233492.1">
    <property type="nucleotide sequence ID" value="NZ_FZOY01000004.1"/>
</dbReference>
<gene>
    <name evidence="2" type="ORF">SAMN05421757_104424</name>
</gene>
<dbReference type="NCBIfam" id="TIGR02451">
    <property type="entry name" value="anti_sig_ChrR"/>
    <property type="match status" value="1"/>
</dbReference>
<dbReference type="SUPFAM" id="SSF51182">
    <property type="entry name" value="RmlC-like cupins"/>
    <property type="match status" value="1"/>
</dbReference>
<dbReference type="InterPro" id="IPR011051">
    <property type="entry name" value="RmlC_Cupin_sf"/>
</dbReference>
<dbReference type="Gene3D" id="2.60.120.10">
    <property type="entry name" value="Jelly Rolls"/>
    <property type="match status" value="1"/>
</dbReference>